<accession>A0A261R2P6</accession>
<evidence type="ECO:0000256" key="1">
    <source>
        <dbReference type="ARBA" id="ARBA00023015"/>
    </source>
</evidence>
<comment type="caution">
    <text evidence="4">The sequence shown here is derived from an EMBL/GenBank/DDBJ whole genome shotgun (WGS) entry which is preliminary data.</text>
</comment>
<reference evidence="4" key="1">
    <citation type="submission" date="2017-05" db="EMBL/GenBank/DDBJ databases">
        <title>Complete and WGS of Bordetella genogroups.</title>
        <authorList>
            <person name="Spilker T."/>
            <person name="Lipuma J."/>
        </authorList>
    </citation>
    <scope>NUCLEOTIDE SEQUENCE</scope>
    <source>
        <strain evidence="4">AU21707</strain>
    </source>
</reference>
<protein>
    <recommendedName>
        <fullName evidence="3">HTH araC/xylS-type domain-containing protein</fullName>
    </recommendedName>
</protein>
<dbReference type="SUPFAM" id="SSF46689">
    <property type="entry name" value="Homeodomain-like"/>
    <property type="match status" value="1"/>
</dbReference>
<keyword evidence="2" id="KW-0804">Transcription</keyword>
<dbReference type="Gene3D" id="1.10.10.60">
    <property type="entry name" value="Homeodomain-like"/>
    <property type="match status" value="1"/>
</dbReference>
<dbReference type="PANTHER" id="PTHR11019:SF199">
    <property type="entry name" value="HTH-TYPE TRANSCRIPTIONAL REGULATOR NIMR"/>
    <property type="match status" value="1"/>
</dbReference>
<dbReference type="GO" id="GO:0003700">
    <property type="term" value="F:DNA-binding transcription factor activity"/>
    <property type="evidence" value="ECO:0007669"/>
    <property type="project" value="InterPro"/>
</dbReference>
<dbReference type="Proteomes" id="UP000216857">
    <property type="component" value="Unassembled WGS sequence"/>
</dbReference>
<feature type="domain" description="HTH araC/xylS-type" evidence="3">
    <location>
        <begin position="37"/>
        <end position="86"/>
    </location>
</feature>
<gene>
    <name evidence="4" type="ORF">CAL26_16615</name>
</gene>
<evidence type="ECO:0000256" key="2">
    <source>
        <dbReference type="ARBA" id="ARBA00023163"/>
    </source>
</evidence>
<evidence type="ECO:0000313" key="4">
    <source>
        <dbReference type="EMBL" id="OZI19266.1"/>
    </source>
</evidence>
<dbReference type="AlphaFoldDB" id="A0A261R2P6"/>
<evidence type="ECO:0000313" key="5">
    <source>
        <dbReference type="Proteomes" id="UP000216857"/>
    </source>
</evidence>
<organism evidence="4 5">
    <name type="scientific">Bordetella genomosp. 9</name>
    <dbReference type="NCBI Taxonomy" id="1416803"/>
    <lineage>
        <taxon>Bacteria</taxon>
        <taxon>Pseudomonadati</taxon>
        <taxon>Pseudomonadota</taxon>
        <taxon>Betaproteobacteria</taxon>
        <taxon>Burkholderiales</taxon>
        <taxon>Alcaligenaceae</taxon>
        <taxon>Bordetella</taxon>
    </lineage>
</organism>
<name>A0A261R2P6_9BORD</name>
<sequence length="113" mass="12980">MVCQRRTTACRATRHGTRRSTRRCLKHRIRTLAFQHRIYQGERLGRQPKGESVQRVALELGYENASGFVTMFRKAVGKPPARYLSDRMKSTQFAAVRGIVLHDHALVSGRERS</sequence>
<dbReference type="GO" id="GO:0043565">
    <property type="term" value="F:sequence-specific DNA binding"/>
    <property type="evidence" value="ECO:0007669"/>
    <property type="project" value="InterPro"/>
</dbReference>
<evidence type="ECO:0000259" key="3">
    <source>
        <dbReference type="PROSITE" id="PS01124"/>
    </source>
</evidence>
<dbReference type="PROSITE" id="PS01124">
    <property type="entry name" value="HTH_ARAC_FAMILY_2"/>
    <property type="match status" value="1"/>
</dbReference>
<keyword evidence="5" id="KW-1185">Reference proteome</keyword>
<dbReference type="InterPro" id="IPR018060">
    <property type="entry name" value="HTH_AraC"/>
</dbReference>
<dbReference type="Pfam" id="PF12833">
    <property type="entry name" value="HTH_18"/>
    <property type="match status" value="1"/>
</dbReference>
<keyword evidence="1" id="KW-0805">Transcription regulation</keyword>
<dbReference type="EMBL" id="NEVJ01000003">
    <property type="protein sequence ID" value="OZI19266.1"/>
    <property type="molecule type" value="Genomic_DNA"/>
</dbReference>
<dbReference type="PANTHER" id="PTHR11019">
    <property type="entry name" value="HTH-TYPE TRANSCRIPTIONAL REGULATOR NIMR"/>
    <property type="match status" value="1"/>
</dbReference>
<proteinExistence type="predicted"/>
<dbReference type="InterPro" id="IPR009057">
    <property type="entry name" value="Homeodomain-like_sf"/>
</dbReference>